<reference evidence="2 3" key="1">
    <citation type="journal article" date="2016" name="Nat. Commun.">
        <title>Thousands of microbial genomes shed light on interconnected biogeochemical processes in an aquifer system.</title>
        <authorList>
            <person name="Anantharaman K."/>
            <person name="Brown C.T."/>
            <person name="Hug L.A."/>
            <person name="Sharon I."/>
            <person name="Castelle C.J."/>
            <person name="Probst A.J."/>
            <person name="Thomas B.C."/>
            <person name="Singh A."/>
            <person name="Wilkins M.J."/>
            <person name="Karaoz U."/>
            <person name="Brodie E.L."/>
            <person name="Williams K.H."/>
            <person name="Hubbard S.S."/>
            <person name="Banfield J.F."/>
        </authorList>
    </citation>
    <scope>NUCLEOTIDE SEQUENCE [LARGE SCALE GENOMIC DNA]</scope>
</reference>
<evidence type="ECO:0000259" key="1">
    <source>
        <dbReference type="Pfam" id="PF20803"/>
    </source>
</evidence>
<dbReference type="STRING" id="1798404.A3B92_01015"/>
<sequence>MKGDITLTILKLIQAGDMITKDILNTISYFGYTETYRRMKGMKSLIPERKQILQKTIKNLEERQRISKLLCKLKTAGLIIKEKNKTGATFWKITERGKSEMIKKKYNSKPNYKIERSNEIKIVAFDIPETKKMGRNWLREALKNLKFRMLQKSVWIGKTILPEEFFNDLQRWNILPYIEIFAISKTGTIKQLQ</sequence>
<protein>
    <recommendedName>
        <fullName evidence="1">Transcriptional repressor PaaX-like central Cas2-like domain-containing protein</fullName>
    </recommendedName>
</protein>
<comment type="caution">
    <text evidence="2">The sequence shown here is derived from an EMBL/GenBank/DDBJ whole genome shotgun (WGS) entry which is preliminary data.</text>
</comment>
<evidence type="ECO:0000313" key="2">
    <source>
        <dbReference type="EMBL" id="OGY64110.1"/>
    </source>
</evidence>
<accession>A0A1G1ZJM8</accession>
<dbReference type="Proteomes" id="UP000177960">
    <property type="component" value="Unassembled WGS sequence"/>
</dbReference>
<name>A0A1G1ZJM8_9BACT</name>
<dbReference type="AlphaFoldDB" id="A0A1G1ZJM8"/>
<proteinExistence type="predicted"/>
<dbReference type="EMBL" id="MHJG01000009">
    <property type="protein sequence ID" value="OGY64110.1"/>
    <property type="molecule type" value="Genomic_DNA"/>
</dbReference>
<gene>
    <name evidence="2" type="ORF">A3B92_01015</name>
</gene>
<evidence type="ECO:0000313" key="3">
    <source>
        <dbReference type="Proteomes" id="UP000177960"/>
    </source>
</evidence>
<dbReference type="Pfam" id="PF20803">
    <property type="entry name" value="PaaX_M"/>
    <property type="match status" value="1"/>
</dbReference>
<feature type="domain" description="Transcriptional repressor PaaX-like central Cas2-like" evidence="1">
    <location>
        <begin position="122"/>
        <end position="188"/>
    </location>
</feature>
<organism evidence="2 3">
    <name type="scientific">Candidatus Harrisonbacteria bacterium RIFCSPHIGHO2_02_FULL_42_16</name>
    <dbReference type="NCBI Taxonomy" id="1798404"/>
    <lineage>
        <taxon>Bacteria</taxon>
        <taxon>Candidatus Harrisoniibacteriota</taxon>
    </lineage>
</organism>
<dbReference type="InterPro" id="IPR048846">
    <property type="entry name" value="PaaX-like_central"/>
</dbReference>